<comment type="similarity">
    <text evidence="8">Belongs to the binding-protein-dependent transport system permease family.</text>
</comment>
<dbReference type="InterPro" id="IPR010065">
    <property type="entry name" value="AA_ABC_transptr_permease_3TM"/>
</dbReference>
<evidence type="ECO:0000256" key="3">
    <source>
        <dbReference type="ARBA" id="ARBA00022475"/>
    </source>
</evidence>
<evidence type="ECO:0000256" key="7">
    <source>
        <dbReference type="ARBA" id="ARBA00023136"/>
    </source>
</evidence>
<dbReference type="NCBIfam" id="TIGR03003">
    <property type="entry name" value="ectoine_ehuD"/>
    <property type="match status" value="1"/>
</dbReference>
<feature type="transmembrane region" description="Helical" evidence="8">
    <location>
        <begin position="184"/>
        <end position="206"/>
    </location>
</feature>
<dbReference type="InterPro" id="IPR000515">
    <property type="entry name" value="MetI-like"/>
</dbReference>
<feature type="transmembrane region" description="Helical" evidence="8">
    <location>
        <begin position="20"/>
        <end position="41"/>
    </location>
</feature>
<evidence type="ECO:0000256" key="6">
    <source>
        <dbReference type="ARBA" id="ARBA00022989"/>
    </source>
</evidence>
<keyword evidence="11" id="KW-1185">Reference proteome</keyword>
<dbReference type="InterPro" id="IPR043429">
    <property type="entry name" value="ArtM/GltK/GlnP/TcyL/YhdX-like"/>
</dbReference>
<evidence type="ECO:0000259" key="9">
    <source>
        <dbReference type="PROSITE" id="PS50928"/>
    </source>
</evidence>
<evidence type="ECO:0000256" key="2">
    <source>
        <dbReference type="ARBA" id="ARBA00022448"/>
    </source>
</evidence>
<dbReference type="Pfam" id="PF00528">
    <property type="entry name" value="BPD_transp_1"/>
    <property type="match status" value="1"/>
</dbReference>
<feature type="transmembrane region" description="Helical" evidence="8">
    <location>
        <begin position="72"/>
        <end position="98"/>
    </location>
</feature>
<evidence type="ECO:0000256" key="4">
    <source>
        <dbReference type="ARBA" id="ARBA00022692"/>
    </source>
</evidence>
<evidence type="ECO:0000256" key="1">
    <source>
        <dbReference type="ARBA" id="ARBA00004651"/>
    </source>
</evidence>
<dbReference type="GO" id="GO:0022857">
    <property type="term" value="F:transmembrane transporter activity"/>
    <property type="evidence" value="ECO:0007669"/>
    <property type="project" value="InterPro"/>
</dbReference>
<keyword evidence="7 8" id="KW-0472">Membrane</keyword>
<evidence type="ECO:0000313" key="10">
    <source>
        <dbReference type="EMBL" id="GIM45809.1"/>
    </source>
</evidence>
<keyword evidence="5" id="KW-0029">Amino-acid transport</keyword>
<sequence>MWDWDFAWSIVPQLLEALKVTVTSTFVAFFIAAIAGLLLAIGRRSACKPLSLVTGGIVEFVRSTPLLVQLYFIFYVLPVFGVSLSPFTAGVIGLGLHYSSYLSEVYRSGIDSVPRGQWEAAVALNFSKMQTWGRIIVPQAIPPVIPVLGNYLIVMFKETPILSAITLMEILQTAKMIGSTSFRYLEGFTIVGLMFLLLSYPSSLLVRRLEYRLNRKLSNLSGEANPIGSRKEVGY</sequence>
<accession>A0AAV4LD88</accession>
<protein>
    <submittedName>
        <fullName evidence="10">Ectoine/hydroxyectoine ABC transporter permease subunit EhuD</fullName>
    </submittedName>
</protein>
<reference evidence="10" key="1">
    <citation type="journal article" date="2023" name="Int. J. Syst. Evol. Microbiol.">
        <title>Collibacillus ludicampi gen. nov., sp. nov., a new soil bacterium of the family Alicyclobacillaceae.</title>
        <authorList>
            <person name="Jojima T."/>
            <person name="Ioku Y."/>
            <person name="Fukuta Y."/>
            <person name="Shirasaka N."/>
            <person name="Matsumura Y."/>
            <person name="Mori M."/>
        </authorList>
    </citation>
    <scope>NUCLEOTIDE SEQUENCE</scope>
    <source>
        <strain evidence="10">TP075</strain>
    </source>
</reference>
<dbReference type="GO" id="GO:0006865">
    <property type="term" value="P:amino acid transport"/>
    <property type="evidence" value="ECO:0007669"/>
    <property type="project" value="UniProtKB-KW"/>
</dbReference>
<comment type="caution">
    <text evidence="10">The sequence shown here is derived from an EMBL/GenBank/DDBJ whole genome shotgun (WGS) entry which is preliminary data.</text>
</comment>
<dbReference type="AlphaFoldDB" id="A0AAV4LD88"/>
<dbReference type="SUPFAM" id="SSF161098">
    <property type="entry name" value="MetI-like"/>
    <property type="match status" value="1"/>
</dbReference>
<evidence type="ECO:0000256" key="5">
    <source>
        <dbReference type="ARBA" id="ARBA00022970"/>
    </source>
</evidence>
<keyword evidence="2 8" id="KW-0813">Transport</keyword>
<dbReference type="Gene3D" id="1.10.3720.10">
    <property type="entry name" value="MetI-like"/>
    <property type="match status" value="1"/>
</dbReference>
<dbReference type="Proteomes" id="UP001057291">
    <property type="component" value="Unassembled WGS sequence"/>
</dbReference>
<organism evidence="10 11">
    <name type="scientific">Collibacillus ludicampi</name>
    <dbReference type="NCBI Taxonomy" id="2771369"/>
    <lineage>
        <taxon>Bacteria</taxon>
        <taxon>Bacillati</taxon>
        <taxon>Bacillota</taxon>
        <taxon>Bacilli</taxon>
        <taxon>Bacillales</taxon>
        <taxon>Alicyclobacillaceae</taxon>
        <taxon>Collibacillus</taxon>
    </lineage>
</organism>
<keyword evidence="3" id="KW-1003">Cell membrane</keyword>
<feature type="domain" description="ABC transmembrane type-1" evidence="9">
    <location>
        <begin position="14"/>
        <end position="206"/>
    </location>
</feature>
<keyword evidence="4 8" id="KW-0812">Transmembrane</keyword>
<dbReference type="NCBIfam" id="TIGR01726">
    <property type="entry name" value="HEQRo_perm_3TM"/>
    <property type="match status" value="1"/>
</dbReference>
<dbReference type="EMBL" id="BOQE01000001">
    <property type="protein sequence ID" value="GIM45809.1"/>
    <property type="molecule type" value="Genomic_DNA"/>
</dbReference>
<dbReference type="GO" id="GO:0043190">
    <property type="term" value="C:ATP-binding cassette (ABC) transporter complex"/>
    <property type="evidence" value="ECO:0007669"/>
    <property type="project" value="InterPro"/>
</dbReference>
<name>A0AAV4LD88_9BACL</name>
<dbReference type="InterPro" id="IPR014341">
    <property type="entry name" value="Ectoine_EhuD"/>
</dbReference>
<dbReference type="CDD" id="cd06261">
    <property type="entry name" value="TM_PBP2"/>
    <property type="match status" value="1"/>
</dbReference>
<evidence type="ECO:0000313" key="11">
    <source>
        <dbReference type="Proteomes" id="UP001057291"/>
    </source>
</evidence>
<dbReference type="InterPro" id="IPR035906">
    <property type="entry name" value="MetI-like_sf"/>
</dbReference>
<dbReference type="PROSITE" id="PS50928">
    <property type="entry name" value="ABC_TM1"/>
    <property type="match status" value="1"/>
</dbReference>
<proteinExistence type="inferred from homology"/>
<keyword evidence="6 8" id="KW-1133">Transmembrane helix</keyword>
<dbReference type="PANTHER" id="PTHR30614">
    <property type="entry name" value="MEMBRANE COMPONENT OF AMINO ACID ABC TRANSPORTER"/>
    <property type="match status" value="1"/>
</dbReference>
<gene>
    <name evidence="10" type="ORF">DNHGIG_13580</name>
</gene>
<dbReference type="PANTHER" id="PTHR30614:SF0">
    <property type="entry name" value="L-CYSTINE TRANSPORT SYSTEM PERMEASE PROTEIN TCYL"/>
    <property type="match status" value="1"/>
</dbReference>
<comment type="subcellular location">
    <subcellularLocation>
        <location evidence="1 8">Cell membrane</location>
        <topology evidence="1 8">Multi-pass membrane protein</topology>
    </subcellularLocation>
</comment>
<dbReference type="RefSeq" id="WP_282198979.1">
    <property type="nucleotide sequence ID" value="NZ_BOQE01000001.1"/>
</dbReference>
<evidence type="ECO:0000256" key="8">
    <source>
        <dbReference type="RuleBase" id="RU363032"/>
    </source>
</evidence>